<keyword evidence="3" id="KW-1133">Transmembrane helix</keyword>
<name>A0A9P4UTE7_9PEZI</name>
<evidence type="ECO:0000313" key="5">
    <source>
        <dbReference type="EMBL" id="KAF2724020.1"/>
    </source>
</evidence>
<dbReference type="InterPro" id="IPR029058">
    <property type="entry name" value="AB_hydrolase_fold"/>
</dbReference>
<dbReference type="Proteomes" id="UP000799441">
    <property type="component" value="Unassembled WGS sequence"/>
</dbReference>
<accession>A0A9P4UTE7</accession>
<protein>
    <recommendedName>
        <fullName evidence="4">Peptidase S33 tripeptidyl aminopeptidase-like C-terminal domain-containing protein</fullName>
    </recommendedName>
</protein>
<dbReference type="InterPro" id="IPR013595">
    <property type="entry name" value="Pept_S33_TAP-like_C"/>
</dbReference>
<evidence type="ECO:0000256" key="2">
    <source>
        <dbReference type="ARBA" id="ARBA00022801"/>
    </source>
</evidence>
<evidence type="ECO:0000259" key="4">
    <source>
        <dbReference type="Pfam" id="PF08386"/>
    </source>
</evidence>
<dbReference type="PANTHER" id="PTHR43248:SF25">
    <property type="entry name" value="AB HYDROLASE-1 DOMAIN-CONTAINING PROTEIN-RELATED"/>
    <property type="match status" value="1"/>
</dbReference>
<evidence type="ECO:0000256" key="3">
    <source>
        <dbReference type="SAM" id="Phobius"/>
    </source>
</evidence>
<gene>
    <name evidence="5" type="ORF">K431DRAFT_241606</name>
</gene>
<evidence type="ECO:0000313" key="6">
    <source>
        <dbReference type="Proteomes" id="UP000799441"/>
    </source>
</evidence>
<dbReference type="SUPFAM" id="SSF53474">
    <property type="entry name" value="alpha/beta-Hydrolases"/>
    <property type="match status" value="1"/>
</dbReference>
<keyword evidence="2" id="KW-0378">Hydrolase</keyword>
<keyword evidence="3" id="KW-0472">Membrane</keyword>
<feature type="non-terminal residue" evidence="5">
    <location>
        <position position="629"/>
    </location>
</feature>
<feature type="transmembrane region" description="Helical" evidence="3">
    <location>
        <begin position="32"/>
        <end position="50"/>
    </location>
</feature>
<proteinExistence type="inferred from homology"/>
<dbReference type="Gene3D" id="3.40.50.1820">
    <property type="entry name" value="alpha/beta hydrolase"/>
    <property type="match status" value="1"/>
</dbReference>
<dbReference type="OrthoDB" id="425534at2759"/>
<dbReference type="EMBL" id="MU003773">
    <property type="protein sequence ID" value="KAF2724020.1"/>
    <property type="molecule type" value="Genomic_DNA"/>
</dbReference>
<feature type="domain" description="Peptidase S33 tripeptidyl aminopeptidase-like C-terminal" evidence="4">
    <location>
        <begin position="520"/>
        <end position="622"/>
    </location>
</feature>
<evidence type="ECO:0000256" key="1">
    <source>
        <dbReference type="ARBA" id="ARBA00010088"/>
    </source>
</evidence>
<dbReference type="Pfam" id="PF08386">
    <property type="entry name" value="Abhydrolase_4"/>
    <property type="match status" value="1"/>
</dbReference>
<keyword evidence="3" id="KW-0812">Transmembrane</keyword>
<organism evidence="5 6">
    <name type="scientific">Polychaeton citri CBS 116435</name>
    <dbReference type="NCBI Taxonomy" id="1314669"/>
    <lineage>
        <taxon>Eukaryota</taxon>
        <taxon>Fungi</taxon>
        <taxon>Dikarya</taxon>
        <taxon>Ascomycota</taxon>
        <taxon>Pezizomycotina</taxon>
        <taxon>Dothideomycetes</taxon>
        <taxon>Dothideomycetidae</taxon>
        <taxon>Capnodiales</taxon>
        <taxon>Capnodiaceae</taxon>
        <taxon>Polychaeton</taxon>
    </lineage>
</organism>
<comment type="similarity">
    <text evidence="1">Belongs to the peptidase S33 family.</text>
</comment>
<reference evidence="5" key="1">
    <citation type="journal article" date="2020" name="Stud. Mycol.">
        <title>101 Dothideomycetes genomes: a test case for predicting lifestyles and emergence of pathogens.</title>
        <authorList>
            <person name="Haridas S."/>
            <person name="Albert R."/>
            <person name="Binder M."/>
            <person name="Bloem J."/>
            <person name="Labutti K."/>
            <person name="Salamov A."/>
            <person name="Andreopoulos B."/>
            <person name="Baker S."/>
            <person name="Barry K."/>
            <person name="Bills G."/>
            <person name="Bluhm B."/>
            <person name="Cannon C."/>
            <person name="Castanera R."/>
            <person name="Culley D."/>
            <person name="Daum C."/>
            <person name="Ezra D."/>
            <person name="Gonzalez J."/>
            <person name="Henrissat B."/>
            <person name="Kuo A."/>
            <person name="Liang C."/>
            <person name="Lipzen A."/>
            <person name="Lutzoni F."/>
            <person name="Magnuson J."/>
            <person name="Mondo S."/>
            <person name="Nolan M."/>
            <person name="Ohm R."/>
            <person name="Pangilinan J."/>
            <person name="Park H.-J."/>
            <person name="Ramirez L."/>
            <person name="Alfaro M."/>
            <person name="Sun H."/>
            <person name="Tritt A."/>
            <person name="Yoshinaga Y."/>
            <person name="Zwiers L.-H."/>
            <person name="Turgeon B."/>
            <person name="Goodwin S."/>
            <person name="Spatafora J."/>
            <person name="Crous P."/>
            <person name="Grigoriev I."/>
        </authorList>
    </citation>
    <scope>NUCLEOTIDE SEQUENCE</scope>
    <source>
        <strain evidence="5">CBS 116435</strain>
    </source>
</reference>
<dbReference type="AlphaFoldDB" id="A0A9P4UTE7"/>
<dbReference type="GO" id="GO:0016787">
    <property type="term" value="F:hydrolase activity"/>
    <property type="evidence" value="ECO:0007669"/>
    <property type="project" value="UniProtKB-KW"/>
</dbReference>
<dbReference type="PANTHER" id="PTHR43248">
    <property type="entry name" value="2-SUCCINYL-6-HYDROXY-2,4-CYCLOHEXADIENE-1-CARBOXYLATE SYNTHASE"/>
    <property type="match status" value="1"/>
</dbReference>
<comment type="caution">
    <text evidence="5">The sequence shown here is derived from an EMBL/GenBank/DDBJ whole genome shotgun (WGS) entry which is preliminary data.</text>
</comment>
<dbReference type="InterPro" id="IPR051601">
    <property type="entry name" value="Serine_prot/Carboxylest_S33"/>
</dbReference>
<keyword evidence="6" id="KW-1185">Reference proteome</keyword>
<sequence length="629" mass="70465">MEKQSFLHPQEGYASGRPIVYSSSRYSRKHRLLLHFLTFSAVIALVYHFTCLSDFLSNNVPLPTVKDGRDMLSDPDDIWDKLRTSKNLEYSTCYSDFQCARLELPMDYWNGTTDEKISLAVIKKSAVVPVTDPRYGGMIMFNPGGPGGSGVTFLLGSWPRLRSNVEPELTDGDSQTSRDVKYFDLISFDPRGVGFSEPRVDCFHNPTFDYNWQLRIMEEGIFGSSNAAFGRLWSMNIAKGKSCALPQSGQVAAADIKRYVTTASVATDMLQIAEAHGRWREHEASRLATKMFPGADKLTLRSHGVMVNERAYMPGKESIQYWGFSYGTYLGATFAAMYPNRVHRVIIDGVVDAYDYKKAYWSDNLVDTEKDMDQFYFHCARVGWPSCALANKTSETTPAGVKYRTQSIINSLYHDPLPVIGEVPEVITYSDTRNLIFAALYSPIQSFPYVANVLAQIEKGDGRLLAQLLPAYRDLACPTPNTSANYDYTTAIACTDGDDRTGTSKQEFKQFWHSLRKSSPTLGEIWSTISMACIHWPVRPNHRFEGPWIANTSHPLLLIGNIADPVTPLLAARNMSKGFEGSVVLQQNSAGHCSVAARSRCTTRYVRQYFQTGKLPEVGTECDPDELPF</sequence>